<feature type="compositionally biased region" description="Basic and acidic residues" evidence="1">
    <location>
        <begin position="57"/>
        <end position="79"/>
    </location>
</feature>
<organism evidence="3 4">
    <name type="scientific">Amycolatopsis vastitatis</name>
    <dbReference type="NCBI Taxonomy" id="1905142"/>
    <lineage>
        <taxon>Bacteria</taxon>
        <taxon>Bacillati</taxon>
        <taxon>Actinomycetota</taxon>
        <taxon>Actinomycetes</taxon>
        <taxon>Pseudonocardiales</taxon>
        <taxon>Pseudonocardiaceae</taxon>
        <taxon>Amycolatopsis</taxon>
    </lineage>
</organism>
<proteinExistence type="predicted"/>
<evidence type="ECO:0000313" key="4">
    <source>
        <dbReference type="Proteomes" id="UP000215199"/>
    </source>
</evidence>
<comment type="caution">
    <text evidence="3">The sequence shown here is derived from an EMBL/GenBank/DDBJ whole genome shotgun (WGS) entry which is preliminary data.</text>
</comment>
<evidence type="ECO:0000256" key="1">
    <source>
        <dbReference type="SAM" id="MobiDB-lite"/>
    </source>
</evidence>
<sequence length="128" mass="13083">MSAPRRHAAANGAIGFGDGQGVALAVALVVALIVGVPVAVILGVAAVLSAVFGNPAADRRGSSEASRARRDVTSGEQRSRMFSGVGRLLPADVRDESVTIVALLTTPEAARPTTPIAAPDRVNPLRHQ</sequence>
<feature type="region of interest" description="Disordered" evidence="1">
    <location>
        <begin position="56"/>
        <end position="80"/>
    </location>
</feature>
<dbReference type="EMBL" id="NMUL01000076">
    <property type="protein sequence ID" value="OXM59729.1"/>
    <property type="molecule type" value="Genomic_DNA"/>
</dbReference>
<feature type="transmembrane region" description="Helical" evidence="2">
    <location>
        <begin position="22"/>
        <end position="52"/>
    </location>
</feature>
<evidence type="ECO:0000313" key="3">
    <source>
        <dbReference type="EMBL" id="OXM59729.1"/>
    </source>
</evidence>
<keyword evidence="2" id="KW-1133">Transmembrane helix</keyword>
<reference evidence="4" key="1">
    <citation type="submission" date="2017-07" db="EMBL/GenBank/DDBJ databases">
        <title>Comparative genome mining reveals phylogenetic distribution patterns of secondary metabolites in Amycolatopsis.</title>
        <authorList>
            <person name="Adamek M."/>
            <person name="Alanjary M."/>
            <person name="Sales-Ortells H."/>
            <person name="Goodfellow M."/>
            <person name="Bull A.T."/>
            <person name="Kalinowski J."/>
            <person name="Ziemert N."/>
        </authorList>
    </citation>
    <scope>NUCLEOTIDE SEQUENCE [LARGE SCALE GENOMIC DNA]</scope>
    <source>
        <strain evidence="4">H5</strain>
    </source>
</reference>
<keyword evidence="2" id="KW-0472">Membrane</keyword>
<name>A0A229SLY7_9PSEU</name>
<keyword evidence="2" id="KW-0812">Transmembrane</keyword>
<evidence type="ECO:0000256" key="2">
    <source>
        <dbReference type="SAM" id="Phobius"/>
    </source>
</evidence>
<protein>
    <submittedName>
        <fullName evidence="3">Uncharacterized protein</fullName>
    </submittedName>
</protein>
<gene>
    <name evidence="3" type="ORF">CF165_46330</name>
</gene>
<dbReference type="AlphaFoldDB" id="A0A229SLY7"/>
<dbReference type="Proteomes" id="UP000215199">
    <property type="component" value="Unassembled WGS sequence"/>
</dbReference>
<accession>A0A229SLY7</accession>
<keyword evidence="4" id="KW-1185">Reference proteome</keyword>